<dbReference type="PROSITE" id="PS00299">
    <property type="entry name" value="UBIQUITIN_1"/>
    <property type="match status" value="1"/>
</dbReference>
<dbReference type="PRINTS" id="PR00348">
    <property type="entry name" value="UBIQUITIN"/>
</dbReference>
<evidence type="ECO:0000259" key="1">
    <source>
        <dbReference type="PROSITE" id="PS50053"/>
    </source>
</evidence>
<dbReference type="GO" id="GO:0005840">
    <property type="term" value="C:ribosome"/>
    <property type="evidence" value="ECO:0007669"/>
    <property type="project" value="UniProtKB-KW"/>
</dbReference>
<feature type="domain" description="Ubiquitin-like" evidence="1">
    <location>
        <begin position="1"/>
        <end position="76"/>
    </location>
</feature>
<accession>A0A5J4X7W2</accession>
<dbReference type="AlphaFoldDB" id="A0A5J4X7W2"/>
<dbReference type="InterPro" id="IPR029071">
    <property type="entry name" value="Ubiquitin-like_domsf"/>
</dbReference>
<evidence type="ECO:0000313" key="2">
    <source>
        <dbReference type="EMBL" id="KAA6402826.1"/>
    </source>
</evidence>
<dbReference type="InterPro" id="IPR050158">
    <property type="entry name" value="Ubiquitin_ubiquitin-like"/>
</dbReference>
<dbReference type="EMBL" id="SNRW01000178">
    <property type="protein sequence ID" value="KAA6402826.1"/>
    <property type="molecule type" value="Genomic_DNA"/>
</dbReference>
<name>A0A5J4X7W2_9EUKA</name>
<gene>
    <name evidence="2" type="ORF">EZS28_001646</name>
</gene>
<dbReference type="Gene3D" id="3.10.20.90">
    <property type="entry name" value="Phosphatidylinositol 3-kinase Catalytic Subunit, Chain A, domain 1"/>
    <property type="match status" value="1"/>
</dbReference>
<protein>
    <submittedName>
        <fullName evidence="2">Putative ubiquitin-60S ribosomal protein L40</fullName>
    </submittedName>
</protein>
<dbReference type="OrthoDB" id="1431934at2759"/>
<dbReference type="InterPro" id="IPR019954">
    <property type="entry name" value="Ubiquitin_CS"/>
</dbReference>
<dbReference type="FunFam" id="3.10.20.90:FF:000160">
    <property type="entry name" value="Polyubiquitin-C"/>
    <property type="match status" value="1"/>
</dbReference>
<keyword evidence="2" id="KW-0687">Ribonucleoprotein</keyword>
<dbReference type="PROSITE" id="PS50053">
    <property type="entry name" value="UBIQUITIN_2"/>
    <property type="match status" value="1"/>
</dbReference>
<dbReference type="SMART" id="SM00213">
    <property type="entry name" value="UBQ"/>
    <property type="match status" value="1"/>
</dbReference>
<dbReference type="SUPFAM" id="SSF54236">
    <property type="entry name" value="Ubiquitin-like"/>
    <property type="match status" value="1"/>
</dbReference>
<reference evidence="2 3" key="1">
    <citation type="submission" date="2019-03" db="EMBL/GenBank/DDBJ databases">
        <title>Single cell metagenomics reveals metabolic interactions within the superorganism composed of flagellate Streblomastix strix and complex community of Bacteroidetes bacteria on its surface.</title>
        <authorList>
            <person name="Treitli S.C."/>
            <person name="Kolisko M."/>
            <person name="Husnik F."/>
            <person name="Keeling P."/>
            <person name="Hampl V."/>
        </authorList>
    </citation>
    <scope>NUCLEOTIDE SEQUENCE [LARGE SCALE GENOMIC DNA]</scope>
    <source>
        <strain evidence="2">ST1C</strain>
    </source>
</reference>
<dbReference type="Pfam" id="PF00240">
    <property type="entry name" value="ubiquitin"/>
    <property type="match status" value="1"/>
</dbReference>
<proteinExistence type="predicted"/>
<dbReference type="InterPro" id="IPR019956">
    <property type="entry name" value="Ubiquitin_dom"/>
</dbReference>
<evidence type="ECO:0000313" key="3">
    <source>
        <dbReference type="Proteomes" id="UP000324800"/>
    </source>
</evidence>
<sequence length="100" mass="11623">MQIFVKTFDGKTIIVEVEMEDTIDDVKHKIHEKEGIQPDQQRLLLAGKQLEDSRTLEEYGIRKDTLLHLVLRLRGGVLINSQNSLLFHITMVKQSNWDSH</sequence>
<keyword evidence="2" id="KW-0689">Ribosomal protein</keyword>
<comment type="caution">
    <text evidence="2">The sequence shown here is derived from an EMBL/GenBank/DDBJ whole genome shotgun (WGS) entry which is preliminary data.</text>
</comment>
<dbReference type="PANTHER" id="PTHR10666">
    <property type="entry name" value="UBIQUITIN"/>
    <property type="match status" value="1"/>
</dbReference>
<dbReference type="InterPro" id="IPR000626">
    <property type="entry name" value="Ubiquitin-like_dom"/>
</dbReference>
<dbReference type="Proteomes" id="UP000324800">
    <property type="component" value="Unassembled WGS sequence"/>
</dbReference>
<organism evidence="2 3">
    <name type="scientific">Streblomastix strix</name>
    <dbReference type="NCBI Taxonomy" id="222440"/>
    <lineage>
        <taxon>Eukaryota</taxon>
        <taxon>Metamonada</taxon>
        <taxon>Preaxostyla</taxon>
        <taxon>Oxymonadida</taxon>
        <taxon>Streblomastigidae</taxon>
        <taxon>Streblomastix</taxon>
    </lineage>
</organism>